<dbReference type="HOGENOM" id="CLU_561354_0_0_1"/>
<keyword evidence="6" id="KW-0963">Cytoplasm</keyword>
<evidence type="ECO:0000256" key="4">
    <source>
        <dbReference type="ARBA" id="ARBA00012568"/>
    </source>
</evidence>
<evidence type="ECO:0000313" key="11">
    <source>
        <dbReference type="EMBL" id="EFE34211.1"/>
    </source>
</evidence>
<evidence type="ECO:0000256" key="3">
    <source>
        <dbReference type="ARBA" id="ARBA00010088"/>
    </source>
</evidence>
<proteinExistence type="inferred from homology"/>
<keyword evidence="8" id="KW-0378">Hydrolase</keyword>
<evidence type="ECO:0000259" key="10">
    <source>
        <dbReference type="Pfam" id="PF00561"/>
    </source>
</evidence>
<dbReference type="PANTHER" id="PTHR43722:SF1">
    <property type="entry name" value="PROLINE IMINOPEPTIDASE"/>
    <property type="match status" value="1"/>
</dbReference>
<feature type="domain" description="AB hydrolase-1" evidence="10">
    <location>
        <begin position="259"/>
        <end position="429"/>
    </location>
</feature>
<comment type="caution">
    <text evidence="11">The sequence shown here is derived from an EMBL/GenBank/DDBJ whole genome shotgun (WGS) entry which is preliminary data.</text>
</comment>
<comment type="similarity">
    <text evidence="3">Belongs to the peptidase S33 family.</text>
</comment>
<dbReference type="Proteomes" id="UP000008866">
    <property type="component" value="Unassembled WGS sequence"/>
</dbReference>
<protein>
    <recommendedName>
        <fullName evidence="4">prolyl aminopeptidase</fullName>
        <ecNumber evidence="4">3.4.11.5</ecNumber>
    </recommendedName>
    <alternativeName>
        <fullName evidence="9">Prolyl aminopeptidase</fullName>
    </alternativeName>
</protein>
<dbReference type="GO" id="GO:0005737">
    <property type="term" value="C:cytoplasm"/>
    <property type="evidence" value="ECO:0007669"/>
    <property type="project" value="UniProtKB-SubCell"/>
</dbReference>
<comment type="subcellular location">
    <subcellularLocation>
        <location evidence="2">Cytoplasm</location>
    </subcellularLocation>
</comment>
<dbReference type="eggNOG" id="ENOG502QPPY">
    <property type="taxonomic scope" value="Eukaryota"/>
</dbReference>
<dbReference type="AlphaFoldDB" id="D4ASE7"/>
<evidence type="ECO:0000313" key="12">
    <source>
        <dbReference type="Proteomes" id="UP000008866"/>
    </source>
</evidence>
<name>D4ASE7_ARTBC</name>
<dbReference type="GO" id="GO:0004177">
    <property type="term" value="F:aminopeptidase activity"/>
    <property type="evidence" value="ECO:0007669"/>
    <property type="project" value="UniProtKB-KW"/>
</dbReference>
<reference evidence="12" key="1">
    <citation type="journal article" date="2011" name="Genome Biol.">
        <title>Comparative and functional genomics provide insights into the pathogenicity of dermatophytic fungi.</title>
        <authorList>
            <person name="Burmester A."/>
            <person name="Shelest E."/>
            <person name="Gloeckner G."/>
            <person name="Heddergott C."/>
            <person name="Schindler S."/>
            <person name="Staib P."/>
            <person name="Heidel A."/>
            <person name="Felder M."/>
            <person name="Petzold A."/>
            <person name="Szafranski K."/>
            <person name="Feuermann M."/>
            <person name="Pedruzzi I."/>
            <person name="Priebe S."/>
            <person name="Groth M."/>
            <person name="Winkler R."/>
            <person name="Li W."/>
            <person name="Kniemeyer O."/>
            <person name="Schroeckh V."/>
            <person name="Hertweck C."/>
            <person name="Hube B."/>
            <person name="White T.C."/>
            <person name="Platzer M."/>
            <person name="Guthke R."/>
            <person name="Heitman J."/>
            <person name="Woestemeyer J."/>
            <person name="Zipfel P.F."/>
            <person name="Monod M."/>
            <person name="Brakhage A.A."/>
        </authorList>
    </citation>
    <scope>NUCLEOTIDE SEQUENCE [LARGE SCALE GENOMIC DNA]</scope>
    <source>
        <strain evidence="12">ATCC MYA-4681 / CBS 112371</strain>
    </source>
</reference>
<keyword evidence="5" id="KW-0031">Aminopeptidase</keyword>
<evidence type="ECO:0000256" key="9">
    <source>
        <dbReference type="ARBA" id="ARBA00029605"/>
    </source>
</evidence>
<dbReference type="InterPro" id="IPR005944">
    <property type="entry name" value="Pro_iminopeptidase"/>
</dbReference>
<comment type="catalytic activity">
    <reaction evidence="1">
        <text>Release of N-terminal proline from a peptide.</text>
        <dbReference type="EC" id="3.4.11.5"/>
    </reaction>
</comment>
<dbReference type="Pfam" id="PF00561">
    <property type="entry name" value="Abhydrolase_1"/>
    <property type="match status" value="1"/>
</dbReference>
<dbReference type="STRING" id="663331.D4ASE7"/>
<dbReference type="KEGG" id="abe:ARB_07162"/>
<dbReference type="PRINTS" id="PR00793">
    <property type="entry name" value="PROAMNOPTASE"/>
</dbReference>
<evidence type="ECO:0000256" key="5">
    <source>
        <dbReference type="ARBA" id="ARBA00022438"/>
    </source>
</evidence>
<dbReference type="Gene3D" id="3.40.50.1820">
    <property type="entry name" value="alpha/beta hydrolase"/>
    <property type="match status" value="1"/>
</dbReference>
<evidence type="ECO:0000256" key="1">
    <source>
        <dbReference type="ARBA" id="ARBA00001585"/>
    </source>
</evidence>
<evidence type="ECO:0000256" key="2">
    <source>
        <dbReference type="ARBA" id="ARBA00004496"/>
    </source>
</evidence>
<dbReference type="InterPro" id="IPR002410">
    <property type="entry name" value="Peptidase_S33"/>
</dbReference>
<dbReference type="EC" id="3.4.11.5" evidence="4"/>
<dbReference type="PANTHER" id="PTHR43722">
    <property type="entry name" value="PROLINE IMINOPEPTIDASE"/>
    <property type="match status" value="1"/>
</dbReference>
<accession>D4ASE7</accession>
<evidence type="ECO:0000256" key="6">
    <source>
        <dbReference type="ARBA" id="ARBA00022490"/>
    </source>
</evidence>
<dbReference type="SUPFAM" id="SSF53474">
    <property type="entry name" value="alpha/beta-Hydrolases"/>
    <property type="match status" value="1"/>
</dbReference>
<dbReference type="InterPro" id="IPR029058">
    <property type="entry name" value="AB_hydrolase_fold"/>
</dbReference>
<dbReference type="InterPro" id="IPR000073">
    <property type="entry name" value="AB_hydrolase_1"/>
</dbReference>
<dbReference type="GeneID" id="9527154"/>
<dbReference type="GO" id="GO:0006508">
    <property type="term" value="P:proteolysis"/>
    <property type="evidence" value="ECO:0007669"/>
    <property type="project" value="UniProtKB-KW"/>
</dbReference>
<organism evidence="11 12">
    <name type="scientific">Arthroderma benhamiae (strain ATCC MYA-4681 / CBS 112371)</name>
    <name type="common">Trichophyton mentagrophytes</name>
    <dbReference type="NCBI Taxonomy" id="663331"/>
    <lineage>
        <taxon>Eukaryota</taxon>
        <taxon>Fungi</taxon>
        <taxon>Dikarya</taxon>
        <taxon>Ascomycota</taxon>
        <taxon>Pezizomycotina</taxon>
        <taxon>Eurotiomycetes</taxon>
        <taxon>Eurotiomycetidae</taxon>
        <taxon>Onygenales</taxon>
        <taxon>Arthrodermataceae</taxon>
        <taxon>Trichophyton</taxon>
    </lineage>
</organism>
<dbReference type="EMBL" id="ABSU01000007">
    <property type="protein sequence ID" value="EFE34211.1"/>
    <property type="molecule type" value="Genomic_DNA"/>
</dbReference>
<evidence type="ECO:0000256" key="8">
    <source>
        <dbReference type="ARBA" id="ARBA00022801"/>
    </source>
</evidence>
<dbReference type="RefSeq" id="XP_003014600.1">
    <property type="nucleotide sequence ID" value="XM_003014554.1"/>
</dbReference>
<keyword evidence="7" id="KW-0645">Protease</keyword>
<keyword evidence="12" id="KW-1185">Reference proteome</keyword>
<sequence>MCSKTTPKYACGHLGAARILPCHKKECKGLVLFILPSHLIAADATQQRRNKGSLQLWRDKDVVKRLTCFIHSLSLCESAVVSTVSSCIYPAPGRLAAMPALPSAKELKGSQGQPNATATKYIIKYKKSNRVLLPLALITQETTAAGAGKPIKLVGLTGIDLSREISDAIAARQLTTALLRVQAIDAARAAYPTAVTNNKRTTCSHKHSHDELAGPSPGILPCGRLRRGLPLGGIHPQDPLRAVWEERRQASQLLNELMPIVIFLHGGPGGHCTKINTTFFDPEVYRVVLFDQRGSGKSLPNSELRENTTHHLVEDIEAIRKHMGVEKWHMVFGGSWGSTLALVYAQAHPEVVGSLVLRGIFTFRREELEWSRSIVAGRLYPDAYEEFVNYLPEPARADIVGSYYQLLLSDNRETRISASKAWNKWELSISELRQNPQSLKKLEDDDWTLAHASMELHYAMNDAWLEHGALLKKENIDRIRHIPSKP</sequence>
<evidence type="ECO:0000256" key="7">
    <source>
        <dbReference type="ARBA" id="ARBA00022670"/>
    </source>
</evidence>
<gene>
    <name evidence="11" type="ORF">ARB_07162</name>
</gene>